<comment type="caution">
    <text evidence="1">The sequence shown here is derived from an EMBL/GenBank/DDBJ whole genome shotgun (WGS) entry which is preliminary data.</text>
</comment>
<dbReference type="AlphaFoldDB" id="A0A9W8RW21"/>
<protein>
    <submittedName>
        <fullName evidence="1">Uncharacterized protein</fullName>
    </submittedName>
</protein>
<accession>A0A9W8RW21</accession>
<reference evidence="1" key="1">
    <citation type="submission" date="2022-09" db="EMBL/GenBank/DDBJ databases">
        <title>Fusarium specimens isolated from Avocado Roots.</title>
        <authorList>
            <person name="Stajich J."/>
            <person name="Roper C."/>
            <person name="Heimlech-Rivalta G."/>
        </authorList>
    </citation>
    <scope>NUCLEOTIDE SEQUENCE</scope>
    <source>
        <strain evidence="1">CF00136</strain>
    </source>
</reference>
<organism evidence="1 2">
    <name type="scientific">Fusarium torreyae</name>
    <dbReference type="NCBI Taxonomy" id="1237075"/>
    <lineage>
        <taxon>Eukaryota</taxon>
        <taxon>Fungi</taxon>
        <taxon>Dikarya</taxon>
        <taxon>Ascomycota</taxon>
        <taxon>Pezizomycotina</taxon>
        <taxon>Sordariomycetes</taxon>
        <taxon>Hypocreomycetidae</taxon>
        <taxon>Hypocreales</taxon>
        <taxon>Nectriaceae</taxon>
        <taxon>Fusarium</taxon>
    </lineage>
</organism>
<proteinExistence type="predicted"/>
<dbReference type="Proteomes" id="UP001152049">
    <property type="component" value="Unassembled WGS sequence"/>
</dbReference>
<dbReference type="OrthoDB" id="5078661at2759"/>
<evidence type="ECO:0000313" key="1">
    <source>
        <dbReference type="EMBL" id="KAJ4256716.1"/>
    </source>
</evidence>
<keyword evidence="2" id="KW-1185">Reference proteome</keyword>
<sequence length="216" mass="25276">MDPHTIRQFPYTQLYSDIQEGLRNLLMKKMAGKALRLLPNQRYWISLDKPRRKHPGGCWCTDDSTRACKPYTSCKRRPRPVLGKDMYFLTCYRAHCYGRDCLDRVCFDPNDSASEYLDKLVSERAMRPSLFCIDFRSHVETLLAEYEVSERQYEPFANTICLIIEDLKNPFLDAGGDWNPEVHGVLNWYRKPITECVDELMYEVAAVRLGREISCL</sequence>
<evidence type="ECO:0000313" key="2">
    <source>
        <dbReference type="Proteomes" id="UP001152049"/>
    </source>
</evidence>
<name>A0A9W8RW21_9HYPO</name>
<dbReference type="EMBL" id="JAOQAZ010000018">
    <property type="protein sequence ID" value="KAJ4256716.1"/>
    <property type="molecule type" value="Genomic_DNA"/>
</dbReference>
<gene>
    <name evidence="1" type="ORF">NW762_008812</name>
</gene>